<comment type="subcellular location">
    <subcellularLocation>
        <location evidence="1">Membrane</location>
        <topology evidence="1">Multi-pass membrane protein</topology>
    </subcellularLocation>
</comment>
<reference evidence="7" key="1">
    <citation type="submission" date="2013-11" db="EMBL/GenBank/DDBJ databases">
        <title>Genome sequence of the fusiform rust pathogen reveals effectors for host alternation and coevolution with pine.</title>
        <authorList>
            <consortium name="DOE Joint Genome Institute"/>
            <person name="Smith K."/>
            <person name="Pendleton A."/>
            <person name="Kubisiak T."/>
            <person name="Anderson C."/>
            <person name="Salamov A."/>
            <person name="Aerts A."/>
            <person name="Riley R."/>
            <person name="Clum A."/>
            <person name="Lindquist E."/>
            <person name="Ence D."/>
            <person name="Campbell M."/>
            <person name="Kronenberg Z."/>
            <person name="Feau N."/>
            <person name="Dhillon B."/>
            <person name="Hamelin R."/>
            <person name="Burleigh J."/>
            <person name="Smith J."/>
            <person name="Yandell M."/>
            <person name="Nelson C."/>
            <person name="Grigoriev I."/>
            <person name="Davis J."/>
        </authorList>
    </citation>
    <scope>NUCLEOTIDE SEQUENCE</scope>
    <source>
        <strain evidence="7">G11</strain>
    </source>
</reference>
<evidence type="ECO:0000256" key="1">
    <source>
        <dbReference type="ARBA" id="ARBA00004141"/>
    </source>
</evidence>
<accession>A0A9P6TB21</accession>
<feature type="transmembrane region" description="Helical" evidence="5">
    <location>
        <begin position="152"/>
        <end position="171"/>
    </location>
</feature>
<feature type="transmembrane region" description="Helical" evidence="5">
    <location>
        <begin position="76"/>
        <end position="99"/>
    </location>
</feature>
<dbReference type="EMBL" id="MU167280">
    <property type="protein sequence ID" value="KAG0145224.1"/>
    <property type="molecule type" value="Genomic_DNA"/>
</dbReference>
<feature type="transmembrane region" description="Helical" evidence="5">
    <location>
        <begin position="29"/>
        <end position="55"/>
    </location>
</feature>
<keyword evidence="8" id="KW-1185">Reference proteome</keyword>
<keyword evidence="2 5" id="KW-0812">Transmembrane</keyword>
<dbReference type="GO" id="GO:0004930">
    <property type="term" value="F:G protein-coupled receptor activity"/>
    <property type="evidence" value="ECO:0007669"/>
    <property type="project" value="InterPro"/>
</dbReference>
<evidence type="ECO:0000259" key="6">
    <source>
        <dbReference type="PROSITE" id="PS50262"/>
    </source>
</evidence>
<evidence type="ECO:0000256" key="4">
    <source>
        <dbReference type="ARBA" id="ARBA00023136"/>
    </source>
</evidence>
<name>A0A9P6TB21_9BASI</name>
<gene>
    <name evidence="7" type="ORF">CROQUDRAFT_133853</name>
</gene>
<dbReference type="OrthoDB" id="100006at2759"/>
<proteinExistence type="predicted"/>
<feature type="transmembrane region" description="Helical" evidence="5">
    <location>
        <begin position="119"/>
        <end position="140"/>
    </location>
</feature>
<dbReference type="PROSITE" id="PS50262">
    <property type="entry name" value="G_PROTEIN_RECEP_F1_2"/>
    <property type="match status" value="1"/>
</dbReference>
<dbReference type="InterPro" id="IPR000276">
    <property type="entry name" value="GPCR_Rhodpsn"/>
</dbReference>
<dbReference type="PANTHER" id="PTHR23112">
    <property type="entry name" value="G PROTEIN-COUPLED RECEPTOR 157-RELATED"/>
    <property type="match status" value="1"/>
</dbReference>
<dbReference type="Pfam" id="PF00001">
    <property type="entry name" value="7tm_1"/>
    <property type="match status" value="1"/>
</dbReference>
<organism evidence="7 8">
    <name type="scientific">Cronartium quercuum f. sp. fusiforme G11</name>
    <dbReference type="NCBI Taxonomy" id="708437"/>
    <lineage>
        <taxon>Eukaryota</taxon>
        <taxon>Fungi</taxon>
        <taxon>Dikarya</taxon>
        <taxon>Basidiomycota</taxon>
        <taxon>Pucciniomycotina</taxon>
        <taxon>Pucciniomycetes</taxon>
        <taxon>Pucciniales</taxon>
        <taxon>Coleosporiaceae</taxon>
        <taxon>Cronartium</taxon>
    </lineage>
</organism>
<dbReference type="GO" id="GO:0005886">
    <property type="term" value="C:plasma membrane"/>
    <property type="evidence" value="ECO:0007669"/>
    <property type="project" value="TreeGrafter"/>
</dbReference>
<evidence type="ECO:0000256" key="3">
    <source>
        <dbReference type="ARBA" id="ARBA00022989"/>
    </source>
</evidence>
<feature type="domain" description="G-protein coupled receptors family 1 profile" evidence="6">
    <location>
        <begin position="58"/>
        <end position="324"/>
    </location>
</feature>
<dbReference type="InterPro" id="IPR017452">
    <property type="entry name" value="GPCR_Rhodpsn_7TM"/>
</dbReference>
<dbReference type="SUPFAM" id="SSF81321">
    <property type="entry name" value="Family A G protein-coupled receptor-like"/>
    <property type="match status" value="1"/>
</dbReference>
<evidence type="ECO:0000313" key="8">
    <source>
        <dbReference type="Proteomes" id="UP000886653"/>
    </source>
</evidence>
<dbReference type="AlphaFoldDB" id="A0A9P6TB21"/>
<keyword evidence="4 5" id="KW-0472">Membrane</keyword>
<dbReference type="CDD" id="cd00637">
    <property type="entry name" value="7tm_classA_rhodopsin-like"/>
    <property type="match status" value="1"/>
</dbReference>
<dbReference type="GO" id="GO:0007189">
    <property type="term" value="P:adenylate cyclase-activating G protein-coupled receptor signaling pathway"/>
    <property type="evidence" value="ECO:0007669"/>
    <property type="project" value="TreeGrafter"/>
</dbReference>
<keyword evidence="3 5" id="KW-1133">Transmembrane helix</keyword>
<dbReference type="Proteomes" id="UP000886653">
    <property type="component" value="Unassembled WGS sequence"/>
</dbReference>
<dbReference type="PANTHER" id="PTHR23112:SF37">
    <property type="entry name" value="G PROTEIN-COUPLED RECEPTOR GPR1"/>
    <property type="match status" value="1"/>
</dbReference>
<dbReference type="Gene3D" id="1.20.1070.10">
    <property type="entry name" value="Rhodopsin 7-helix transmembrane proteins"/>
    <property type="match status" value="1"/>
</dbReference>
<feature type="transmembrane region" description="Helical" evidence="5">
    <location>
        <begin position="205"/>
        <end position="223"/>
    </location>
</feature>
<evidence type="ECO:0000256" key="2">
    <source>
        <dbReference type="ARBA" id="ARBA00022692"/>
    </source>
</evidence>
<evidence type="ECO:0000256" key="5">
    <source>
        <dbReference type="SAM" id="Phobius"/>
    </source>
</evidence>
<comment type="caution">
    <text evidence="7">The sequence shown here is derived from an EMBL/GenBank/DDBJ whole genome shotgun (WGS) entry which is preliminary data.</text>
</comment>
<feature type="transmembrane region" description="Helical" evidence="5">
    <location>
        <begin position="303"/>
        <end position="324"/>
    </location>
</feature>
<protein>
    <recommendedName>
        <fullName evidence="6">G-protein coupled receptors family 1 profile domain-containing protein</fullName>
    </recommendedName>
</protein>
<evidence type="ECO:0000313" key="7">
    <source>
        <dbReference type="EMBL" id="KAG0145224.1"/>
    </source>
</evidence>
<sequence length="415" mass="46010">MSPTQSNHTIPTFSWVNLIDRGIDRTGSLVIAGAATVSLVATLGLIAYVVILGICMGSSSTTKWASFRLSFMRTTFGPLFLNLAIADLIQALGLMHNYFALDLASNNSELLCISQGFMVQLGDVASALMTLLISIETFVILSKSPAPRSGSLWAAAIIWLMCISFSFKGLLTPPIIDYSSLGTWTGGWCWIAFESQGYRVMFHHFWLWATAIVSTILYGSLYWRIRGHYKGEGHVLQRSSIIIPAPQSPTERSLSSIRSRASSLRRVAWTMLVYPITFVILSIPISIISILRIEDFLNLARRNLFLTIFGSLFGLRGAINVLVYGMTRNVFFLRTPPPSMRSDDTFVPPSPSGSKHTLRLSFQSDLIKPTPEPSSDHHSIHVPKVQVIYPASSVEDITPSNQRVTDLINERPQHD</sequence>
<feature type="transmembrane region" description="Helical" evidence="5">
    <location>
        <begin position="267"/>
        <end position="291"/>
    </location>
</feature>